<keyword evidence="7" id="KW-1185">Reference proteome</keyword>
<sequence>MIKAKLQDVKRSLILEAAAAAFESAGYEALKVSELAKGVGVSVGTIYGLFESKEGLYMAYVKAQISGYIAELRARCETVTDPEAQLETAFWLKFSHFASKRRAVEECAKNNPLFFSNIRHSEPEILEQVYKVIAGIVRRINPKLDEEEALAMSYHLAGLSDGYINYWLVHDGDLLSKVPALQAQMLTMIKGC</sequence>
<evidence type="ECO:0000313" key="6">
    <source>
        <dbReference type="EMBL" id="XAU15363.1"/>
    </source>
</evidence>
<evidence type="ECO:0000256" key="1">
    <source>
        <dbReference type="ARBA" id="ARBA00023015"/>
    </source>
</evidence>
<accession>A0ABZ3HA41</accession>
<dbReference type="SUPFAM" id="SSF46689">
    <property type="entry name" value="Homeodomain-like"/>
    <property type="match status" value="1"/>
</dbReference>
<gene>
    <name evidence="6" type="ORF">WCY31_01380</name>
</gene>
<dbReference type="Gene3D" id="1.10.357.10">
    <property type="entry name" value="Tetracycline Repressor, domain 2"/>
    <property type="match status" value="1"/>
</dbReference>
<evidence type="ECO:0000259" key="5">
    <source>
        <dbReference type="PROSITE" id="PS50977"/>
    </source>
</evidence>
<dbReference type="InterPro" id="IPR001647">
    <property type="entry name" value="HTH_TetR"/>
</dbReference>
<dbReference type="EMBL" id="CP147920">
    <property type="protein sequence ID" value="XAU15363.1"/>
    <property type="molecule type" value="Genomic_DNA"/>
</dbReference>
<evidence type="ECO:0000256" key="3">
    <source>
        <dbReference type="ARBA" id="ARBA00023163"/>
    </source>
</evidence>
<dbReference type="PROSITE" id="PS50977">
    <property type="entry name" value="HTH_TETR_2"/>
    <property type="match status" value="1"/>
</dbReference>
<dbReference type="PANTHER" id="PTHR30055:SF234">
    <property type="entry name" value="HTH-TYPE TRANSCRIPTIONAL REGULATOR BETI"/>
    <property type="match status" value="1"/>
</dbReference>
<name>A0ABZ3HA41_9BACT</name>
<dbReference type="PRINTS" id="PR00455">
    <property type="entry name" value="HTHTETR"/>
</dbReference>
<proteinExistence type="predicted"/>
<dbReference type="RefSeq" id="WP_345972860.1">
    <property type="nucleotide sequence ID" value="NZ_CP147920.1"/>
</dbReference>
<dbReference type="InterPro" id="IPR009057">
    <property type="entry name" value="Homeodomain-like_sf"/>
</dbReference>
<dbReference type="Proteomes" id="UP001447842">
    <property type="component" value="Chromosome"/>
</dbReference>
<keyword evidence="3" id="KW-0804">Transcription</keyword>
<reference evidence="6 7" key="1">
    <citation type="submission" date="2024-03" db="EMBL/GenBank/DDBJ databases">
        <title>Sulfurimonas sp. HSL3-1.</title>
        <authorList>
            <person name="Wang S."/>
        </authorList>
    </citation>
    <scope>NUCLEOTIDE SEQUENCE [LARGE SCALE GENOMIC DNA]</scope>
    <source>
        <strain evidence="6 7">HSL3-1</strain>
    </source>
</reference>
<dbReference type="Pfam" id="PF00440">
    <property type="entry name" value="TetR_N"/>
    <property type="match status" value="1"/>
</dbReference>
<keyword evidence="1" id="KW-0805">Transcription regulation</keyword>
<feature type="domain" description="HTH tetR-type" evidence="5">
    <location>
        <begin position="8"/>
        <end position="68"/>
    </location>
</feature>
<evidence type="ECO:0000256" key="4">
    <source>
        <dbReference type="PROSITE-ProRule" id="PRU00335"/>
    </source>
</evidence>
<keyword evidence="2 4" id="KW-0238">DNA-binding</keyword>
<feature type="DNA-binding region" description="H-T-H motif" evidence="4">
    <location>
        <begin position="31"/>
        <end position="50"/>
    </location>
</feature>
<evidence type="ECO:0000313" key="7">
    <source>
        <dbReference type="Proteomes" id="UP001447842"/>
    </source>
</evidence>
<protein>
    <submittedName>
        <fullName evidence="6">TetR/AcrR family transcriptional regulator</fullName>
    </submittedName>
</protein>
<organism evidence="6 7">
    <name type="scientific">Sulfurimonas diazotrophicus</name>
    <dbReference type="NCBI Taxonomy" id="3131939"/>
    <lineage>
        <taxon>Bacteria</taxon>
        <taxon>Pseudomonadati</taxon>
        <taxon>Campylobacterota</taxon>
        <taxon>Epsilonproteobacteria</taxon>
        <taxon>Campylobacterales</taxon>
        <taxon>Sulfurimonadaceae</taxon>
        <taxon>Sulfurimonas</taxon>
    </lineage>
</organism>
<dbReference type="InterPro" id="IPR050109">
    <property type="entry name" value="HTH-type_TetR-like_transc_reg"/>
</dbReference>
<dbReference type="PANTHER" id="PTHR30055">
    <property type="entry name" value="HTH-TYPE TRANSCRIPTIONAL REGULATOR RUTR"/>
    <property type="match status" value="1"/>
</dbReference>
<evidence type="ECO:0000256" key="2">
    <source>
        <dbReference type="ARBA" id="ARBA00023125"/>
    </source>
</evidence>